<accession>A0A9X2A870</accession>
<name>A0A9X2A870_9FLAO</name>
<evidence type="ECO:0000313" key="1">
    <source>
        <dbReference type="EMBL" id="MCH4821995.1"/>
    </source>
</evidence>
<sequence>MNNLFKMNYLPVILALMFIISGCTKDESALNSTLKVSNITAISSNDMIGHWELSGMIADTEIDLNSDNHYNKNLLNETSCFNTMSITFNEDGTFISNNAQMTFESGASNNEFFCLSDRMDDGEWEVSNNSLILTFLMDGKTYTHKKVIDLASNKFSLEVTKLESDQYVNDPGDTQASPIRILELEYTKS</sequence>
<keyword evidence="2" id="KW-1185">Reference proteome</keyword>
<reference evidence="1" key="1">
    <citation type="submission" date="2022-03" db="EMBL/GenBank/DDBJ databases">
        <title>Gramella crocea sp. nov., isolated from activated sludge of a seafood processing plant.</title>
        <authorList>
            <person name="Zhang X."/>
        </authorList>
    </citation>
    <scope>NUCLEOTIDE SEQUENCE</scope>
    <source>
        <strain evidence="1">YJ019</strain>
    </source>
</reference>
<dbReference type="Proteomes" id="UP001139226">
    <property type="component" value="Unassembled WGS sequence"/>
</dbReference>
<dbReference type="EMBL" id="JAKVTV010000001">
    <property type="protein sequence ID" value="MCH4821995.1"/>
    <property type="molecule type" value="Genomic_DNA"/>
</dbReference>
<proteinExistence type="predicted"/>
<dbReference type="InterPro" id="IPR032168">
    <property type="entry name" value="DUF5004"/>
</dbReference>
<organism evidence="1 2">
    <name type="scientific">Christiangramia lutea</name>
    <dbReference type="NCBI Taxonomy" id="1607951"/>
    <lineage>
        <taxon>Bacteria</taxon>
        <taxon>Pseudomonadati</taxon>
        <taxon>Bacteroidota</taxon>
        <taxon>Flavobacteriia</taxon>
        <taxon>Flavobacteriales</taxon>
        <taxon>Flavobacteriaceae</taxon>
        <taxon>Christiangramia</taxon>
    </lineage>
</organism>
<dbReference type="AlphaFoldDB" id="A0A9X2A870"/>
<comment type="caution">
    <text evidence="1">The sequence shown here is derived from an EMBL/GenBank/DDBJ whole genome shotgun (WGS) entry which is preliminary data.</text>
</comment>
<dbReference type="PROSITE" id="PS51257">
    <property type="entry name" value="PROKAR_LIPOPROTEIN"/>
    <property type="match status" value="1"/>
</dbReference>
<evidence type="ECO:0000313" key="2">
    <source>
        <dbReference type="Proteomes" id="UP001139226"/>
    </source>
</evidence>
<dbReference type="RefSeq" id="WP_240712117.1">
    <property type="nucleotide sequence ID" value="NZ_JAKVTV010000001.1"/>
</dbReference>
<dbReference type="Pfam" id="PF16395">
    <property type="entry name" value="DUF5004"/>
    <property type="match status" value="1"/>
</dbReference>
<protein>
    <submittedName>
        <fullName evidence="1">DUF5004 domain-containing protein</fullName>
    </submittedName>
</protein>
<gene>
    <name evidence="1" type="ORF">ML462_02320</name>
</gene>